<dbReference type="CDD" id="cd03469">
    <property type="entry name" value="Rieske_RO_Alpha_N"/>
    <property type="match status" value="1"/>
</dbReference>
<sequence length="442" mass="49536">MDDLPYIASFPTAAVLTIFLLLACRYAGVAGPIHLIHRNPKYLVHADTTAPPTPRVPKQSPLPPDWFTSPTLLPLENRALHSTTWHALLHSSRLANPGSYITLTLATYPLILIRGRDDVIRAFHNVCRHRAYAVARKETGKSLVLRCGYHGWCYDARGELVKAPQFEGIEGFEREENGLFEVGCVTDGDGLVWVNLDRRRERGTPEKHEIGEWVRQRGMRMEEGVWVEGWDVEGEFNWKVAAQRPGQIVSSSPFFRSYWRNRLSSAAGWLRKNFYSEAEFRASFAVSMLTSIHLVPATSAWVMSTVFPSSATRSKVRFDVYSCEGAERFAVNPGETDAVKQQSEVWVQRLAETQSAIDRDGGVRAMSSVSLEETQHDILKRLRAHVKLEQVGGEEIYPASPRQTKRDNVCEGKAEKLCSQLEGSRTGIACDVGGGQNPLLAW</sequence>
<dbReference type="InterPro" id="IPR036922">
    <property type="entry name" value="Rieske_2Fe-2S_sf"/>
</dbReference>
<gene>
    <name evidence="8" type="ORF">W97_00437</name>
</gene>
<name>R7YHF1_CONA1</name>
<proteinExistence type="predicted"/>
<keyword evidence="3" id="KW-0560">Oxidoreductase</keyword>
<dbReference type="OrthoDB" id="426882at2759"/>
<evidence type="ECO:0000313" key="8">
    <source>
        <dbReference type="EMBL" id="EON61224.1"/>
    </source>
</evidence>
<feature type="transmembrane region" description="Helical" evidence="6">
    <location>
        <begin position="6"/>
        <end position="28"/>
    </location>
</feature>
<keyword evidence="6" id="KW-0472">Membrane</keyword>
<accession>R7YHF1</accession>
<dbReference type="PROSITE" id="PS51296">
    <property type="entry name" value="RIESKE"/>
    <property type="match status" value="1"/>
</dbReference>
<dbReference type="RefSeq" id="XP_007776541.1">
    <property type="nucleotide sequence ID" value="XM_007778351.1"/>
</dbReference>
<keyword evidence="5" id="KW-0411">Iron-sulfur</keyword>
<keyword evidence="1" id="KW-0001">2Fe-2S</keyword>
<dbReference type="SUPFAM" id="SSF50022">
    <property type="entry name" value="ISP domain"/>
    <property type="match status" value="1"/>
</dbReference>
<evidence type="ECO:0000256" key="6">
    <source>
        <dbReference type="SAM" id="Phobius"/>
    </source>
</evidence>
<dbReference type="GO" id="GO:0051537">
    <property type="term" value="F:2 iron, 2 sulfur cluster binding"/>
    <property type="evidence" value="ECO:0007669"/>
    <property type="project" value="UniProtKB-KW"/>
</dbReference>
<keyword evidence="9" id="KW-1185">Reference proteome</keyword>
<feature type="domain" description="Rieske" evidence="7">
    <location>
        <begin position="85"/>
        <end position="183"/>
    </location>
</feature>
<dbReference type="GO" id="GO:0046872">
    <property type="term" value="F:metal ion binding"/>
    <property type="evidence" value="ECO:0007669"/>
    <property type="project" value="UniProtKB-KW"/>
</dbReference>
<keyword evidence="4" id="KW-0408">Iron</keyword>
<dbReference type="Gene3D" id="3.90.380.10">
    <property type="entry name" value="Naphthalene 1,2-dioxygenase Alpha Subunit, Chain A, domain 1"/>
    <property type="match status" value="1"/>
</dbReference>
<reference evidence="9" key="1">
    <citation type="submission" date="2012-06" db="EMBL/GenBank/DDBJ databases">
        <title>The genome sequence of Coniosporium apollinis CBS 100218.</title>
        <authorList>
            <consortium name="The Broad Institute Genome Sequencing Platform"/>
            <person name="Cuomo C."/>
            <person name="Gorbushina A."/>
            <person name="Noack S."/>
            <person name="Walker B."/>
            <person name="Young S.K."/>
            <person name="Zeng Q."/>
            <person name="Gargeya S."/>
            <person name="Fitzgerald M."/>
            <person name="Haas B."/>
            <person name="Abouelleil A."/>
            <person name="Alvarado L."/>
            <person name="Arachchi H.M."/>
            <person name="Berlin A.M."/>
            <person name="Chapman S.B."/>
            <person name="Goldberg J."/>
            <person name="Griggs A."/>
            <person name="Gujja S."/>
            <person name="Hansen M."/>
            <person name="Howarth C."/>
            <person name="Imamovic A."/>
            <person name="Larimer J."/>
            <person name="McCowan C."/>
            <person name="Montmayeur A."/>
            <person name="Murphy C."/>
            <person name="Neiman D."/>
            <person name="Pearson M."/>
            <person name="Priest M."/>
            <person name="Roberts A."/>
            <person name="Saif S."/>
            <person name="Shea T."/>
            <person name="Sisk P."/>
            <person name="Sykes S."/>
            <person name="Wortman J."/>
            <person name="Nusbaum C."/>
            <person name="Birren B."/>
        </authorList>
    </citation>
    <scope>NUCLEOTIDE SEQUENCE [LARGE SCALE GENOMIC DNA]</scope>
    <source>
        <strain evidence="9">CBS 100218</strain>
    </source>
</reference>
<dbReference type="eggNOG" id="ENOG502QQJW">
    <property type="taxonomic scope" value="Eukaryota"/>
</dbReference>
<dbReference type="PANTHER" id="PTHR43756">
    <property type="entry name" value="CHOLINE MONOOXYGENASE, CHLOROPLASTIC"/>
    <property type="match status" value="1"/>
</dbReference>
<dbReference type="Gene3D" id="2.102.10.10">
    <property type="entry name" value="Rieske [2Fe-2S] iron-sulphur domain"/>
    <property type="match status" value="1"/>
</dbReference>
<dbReference type="InterPro" id="IPR001663">
    <property type="entry name" value="Rng_hydr_dOase-A"/>
</dbReference>
<evidence type="ECO:0000259" key="7">
    <source>
        <dbReference type="PROSITE" id="PS51296"/>
    </source>
</evidence>
<dbReference type="Proteomes" id="UP000016924">
    <property type="component" value="Unassembled WGS sequence"/>
</dbReference>
<evidence type="ECO:0000256" key="4">
    <source>
        <dbReference type="ARBA" id="ARBA00023004"/>
    </source>
</evidence>
<dbReference type="PRINTS" id="PR00090">
    <property type="entry name" value="RNGDIOXGNASE"/>
</dbReference>
<evidence type="ECO:0000313" key="9">
    <source>
        <dbReference type="Proteomes" id="UP000016924"/>
    </source>
</evidence>
<evidence type="ECO:0000256" key="1">
    <source>
        <dbReference type="ARBA" id="ARBA00022714"/>
    </source>
</evidence>
<keyword evidence="2" id="KW-0479">Metal-binding</keyword>
<dbReference type="GeneID" id="19897748"/>
<evidence type="ECO:0000256" key="3">
    <source>
        <dbReference type="ARBA" id="ARBA00023002"/>
    </source>
</evidence>
<dbReference type="EMBL" id="JH767555">
    <property type="protein sequence ID" value="EON61224.1"/>
    <property type="molecule type" value="Genomic_DNA"/>
</dbReference>
<dbReference type="HOGENOM" id="CLU_026244_1_3_1"/>
<protein>
    <recommendedName>
        <fullName evidence="7">Rieske domain-containing protein</fullName>
    </recommendedName>
</protein>
<dbReference type="InterPro" id="IPR017941">
    <property type="entry name" value="Rieske_2Fe-2S"/>
</dbReference>
<dbReference type="OMA" id="FNWKVGA"/>
<dbReference type="PANTHER" id="PTHR43756:SF6">
    <property type="entry name" value="CLUSTER-BINDING PROTEIN, PUTATIVE (AFU_ORTHOLOGUE AFUA_6G03920)-RELATED"/>
    <property type="match status" value="1"/>
</dbReference>
<dbReference type="Pfam" id="PF00355">
    <property type="entry name" value="Rieske"/>
    <property type="match status" value="1"/>
</dbReference>
<keyword evidence="6" id="KW-0812">Transmembrane</keyword>
<organism evidence="8 9">
    <name type="scientific">Coniosporium apollinis (strain CBS 100218)</name>
    <name type="common">Rock-inhabiting black yeast</name>
    <dbReference type="NCBI Taxonomy" id="1168221"/>
    <lineage>
        <taxon>Eukaryota</taxon>
        <taxon>Fungi</taxon>
        <taxon>Dikarya</taxon>
        <taxon>Ascomycota</taxon>
        <taxon>Pezizomycotina</taxon>
        <taxon>Dothideomycetes</taxon>
        <taxon>Dothideomycetes incertae sedis</taxon>
        <taxon>Coniosporium</taxon>
    </lineage>
</organism>
<evidence type="ECO:0000256" key="2">
    <source>
        <dbReference type="ARBA" id="ARBA00022723"/>
    </source>
</evidence>
<dbReference type="AlphaFoldDB" id="R7YHF1"/>
<keyword evidence="6" id="KW-1133">Transmembrane helix</keyword>
<evidence type="ECO:0000256" key="5">
    <source>
        <dbReference type="ARBA" id="ARBA00023014"/>
    </source>
</evidence>
<dbReference type="STRING" id="1168221.R7YHF1"/>
<dbReference type="GO" id="GO:0016491">
    <property type="term" value="F:oxidoreductase activity"/>
    <property type="evidence" value="ECO:0007669"/>
    <property type="project" value="UniProtKB-KW"/>
</dbReference>